<dbReference type="Pfam" id="PF00501">
    <property type="entry name" value="AMP-binding"/>
    <property type="match status" value="1"/>
</dbReference>
<feature type="domain" description="AMP-dependent synthetase/ligase" evidence="3">
    <location>
        <begin position="13"/>
        <end position="429"/>
    </location>
</feature>
<dbReference type="PROSITE" id="PS00455">
    <property type="entry name" value="AMP_BINDING"/>
    <property type="match status" value="1"/>
</dbReference>
<keyword evidence="5" id="KW-1185">Reference proteome</keyword>
<dbReference type="InterPro" id="IPR020845">
    <property type="entry name" value="AMP-binding_CS"/>
</dbReference>
<evidence type="ECO:0000313" key="5">
    <source>
        <dbReference type="Proteomes" id="UP001168694"/>
    </source>
</evidence>
<dbReference type="Pfam" id="PF23562">
    <property type="entry name" value="AMP-binding_C_3"/>
    <property type="match status" value="1"/>
</dbReference>
<evidence type="ECO:0000256" key="2">
    <source>
        <dbReference type="ARBA" id="ARBA00022840"/>
    </source>
</evidence>
<keyword evidence="4" id="KW-0436">Ligase</keyword>
<dbReference type="EMBL" id="JAUHLN010000003">
    <property type="protein sequence ID" value="MDN4074441.1"/>
    <property type="molecule type" value="Genomic_DNA"/>
</dbReference>
<dbReference type="SUPFAM" id="SSF56801">
    <property type="entry name" value="Acetyl-CoA synthetase-like"/>
    <property type="match status" value="1"/>
</dbReference>
<dbReference type="RefSeq" id="WP_290400569.1">
    <property type="nucleotide sequence ID" value="NZ_JAUHLN010000003.1"/>
</dbReference>
<dbReference type="GO" id="GO:0016874">
    <property type="term" value="F:ligase activity"/>
    <property type="evidence" value="ECO:0007669"/>
    <property type="project" value="UniProtKB-KW"/>
</dbReference>
<comment type="caution">
    <text evidence="4">The sequence shown here is derived from an EMBL/GenBank/DDBJ whole genome shotgun (WGS) entry which is preliminary data.</text>
</comment>
<evidence type="ECO:0000256" key="1">
    <source>
        <dbReference type="ARBA" id="ARBA00022741"/>
    </source>
</evidence>
<proteinExistence type="predicted"/>
<dbReference type="CDD" id="cd05907">
    <property type="entry name" value="VL_LC_FACS_like"/>
    <property type="match status" value="1"/>
</dbReference>
<dbReference type="PANTHER" id="PTHR43272">
    <property type="entry name" value="LONG-CHAIN-FATTY-ACID--COA LIGASE"/>
    <property type="match status" value="1"/>
</dbReference>
<dbReference type="Proteomes" id="UP001168694">
    <property type="component" value="Unassembled WGS sequence"/>
</dbReference>
<dbReference type="Gene3D" id="3.40.50.12780">
    <property type="entry name" value="N-terminal domain of ligase-like"/>
    <property type="match status" value="1"/>
</dbReference>
<keyword evidence="2" id="KW-0067">ATP-binding</keyword>
<accession>A0ABT8E954</accession>
<gene>
    <name evidence="4" type="ORF">QYF49_15775</name>
</gene>
<protein>
    <submittedName>
        <fullName evidence="4">Long-chain fatty acid--CoA ligase</fullName>
    </submittedName>
</protein>
<keyword evidence="1" id="KW-0547">Nucleotide-binding</keyword>
<dbReference type="InterPro" id="IPR042099">
    <property type="entry name" value="ANL_N_sf"/>
</dbReference>
<evidence type="ECO:0000313" key="4">
    <source>
        <dbReference type="EMBL" id="MDN4074441.1"/>
    </source>
</evidence>
<reference evidence="4" key="1">
    <citation type="submission" date="2023-06" db="EMBL/GenBank/DDBJ databases">
        <title>Draft Genome Sequences of Representative Paenibacillus Polymyxa, Bacillus cereus, Fictibacillus sp., and Brevibacillus agri Strains Isolated from Amazonian Dark Earth.</title>
        <authorList>
            <person name="Pellegrinetti T.A."/>
            <person name="Cunha I.C.M."/>
            <person name="Chaves M.G."/>
            <person name="Freitas A.S."/>
            <person name="Silva A.V.R."/>
            <person name="Tsai S.M."/>
            <person name="Mendes L.W."/>
        </authorList>
    </citation>
    <scope>NUCLEOTIDE SEQUENCE</scope>
    <source>
        <strain evidence="4">CENA-BCM004</strain>
    </source>
</reference>
<dbReference type="PANTHER" id="PTHR43272:SF33">
    <property type="entry name" value="AMP-BINDING DOMAIN-CONTAINING PROTEIN-RELATED"/>
    <property type="match status" value="1"/>
</dbReference>
<organism evidence="4 5">
    <name type="scientific">Fictibacillus terranigra</name>
    <dbReference type="NCBI Taxonomy" id="3058424"/>
    <lineage>
        <taxon>Bacteria</taxon>
        <taxon>Bacillati</taxon>
        <taxon>Bacillota</taxon>
        <taxon>Bacilli</taxon>
        <taxon>Bacillales</taxon>
        <taxon>Fictibacillaceae</taxon>
        <taxon>Fictibacillus</taxon>
    </lineage>
</organism>
<sequence>MKAENLVEMVKYSVDRYFDRTALMWKSKGQFESMTYGEFWGRIRNTAAGLALLGVGTGDKVAILSENNPVWPICDLAIMSLGAVSVPVHAALPQDQVAFIINNSECKAVIVQNDALLRKVSTAETGVLFIIVMEPDEGHHDTGQVFTYEILMKMGGDHPLQMWEEMWKHIDRMQLATIIHTSGTTGHPKGAMLTHGNILSNVEGVQFWVLEARPTDVLLSHLPLSHVFERMAGQFVPLSAGSAIAYAESMEKVSENLLEVRPTVLVSVPLLLEKVYTRVQEKIEAGTPLRRKIFSWALGVGMKRYEGYVTQSVDEIMKQGSVPKALRRKWALANWLVYKKVKKQLGGRLRGLISGGGALSPEIGRFFWAIDLPALEGYGLTETSPVIAANPMIRTKVGTVGKILPNLEMRLAPDGEVMVRGPSVMTGYYNNEKATREAFRDGWLLTGDLGKLDGDGFLSIVDRKKRIIVLKTGKNVAPQPVENAINLSSYIENCVLIGQNQKYVIVLVTPDFSVLVPWAKKRGWPDHYEAIVRNEEVQKLLRREVDERTKKFPRYEQPKKVVILGDEWTTGTGELTPSLKVRLPVIEEKYKNIIKKVYAEEHPVAASSAADEIAVGLTMHQSGRDE</sequence>
<evidence type="ECO:0000259" key="3">
    <source>
        <dbReference type="Pfam" id="PF00501"/>
    </source>
</evidence>
<dbReference type="InterPro" id="IPR000873">
    <property type="entry name" value="AMP-dep_synth/lig_dom"/>
</dbReference>
<name>A0ABT8E954_9BACL</name>